<dbReference type="InterPro" id="IPR012337">
    <property type="entry name" value="RNaseH-like_sf"/>
</dbReference>
<dbReference type="InterPro" id="IPR036397">
    <property type="entry name" value="RNaseH_sf"/>
</dbReference>
<dbReference type="CDD" id="cd06222">
    <property type="entry name" value="RNase_H_like"/>
    <property type="match status" value="1"/>
</dbReference>
<dbReference type="InterPro" id="IPR052929">
    <property type="entry name" value="RNase_H-like_EbsB-rel"/>
</dbReference>
<feature type="domain" description="RNase H type-1" evidence="1">
    <location>
        <begin position="101"/>
        <end position="221"/>
    </location>
</feature>
<gene>
    <name evidence="2" type="ORF">Ddye_007764</name>
</gene>
<proteinExistence type="predicted"/>
<dbReference type="PANTHER" id="PTHR47074">
    <property type="entry name" value="BNAC02G40300D PROTEIN"/>
    <property type="match status" value="1"/>
</dbReference>
<dbReference type="Pfam" id="PF13456">
    <property type="entry name" value="RVT_3"/>
    <property type="match status" value="1"/>
</dbReference>
<dbReference type="PANTHER" id="PTHR47074:SF48">
    <property type="entry name" value="POLYNUCLEOTIDYL TRANSFERASE, RIBONUCLEASE H-LIKE SUPERFAMILY PROTEIN"/>
    <property type="match status" value="1"/>
</dbReference>
<dbReference type="GO" id="GO:0004523">
    <property type="term" value="F:RNA-DNA hybrid ribonuclease activity"/>
    <property type="evidence" value="ECO:0007669"/>
    <property type="project" value="InterPro"/>
</dbReference>
<dbReference type="GO" id="GO:0003676">
    <property type="term" value="F:nucleic acid binding"/>
    <property type="evidence" value="ECO:0007669"/>
    <property type="project" value="InterPro"/>
</dbReference>
<dbReference type="EMBL" id="JANJYI010000002">
    <property type="protein sequence ID" value="KAK2661231.1"/>
    <property type="molecule type" value="Genomic_DNA"/>
</dbReference>
<protein>
    <recommendedName>
        <fullName evidence="1">RNase H type-1 domain-containing protein</fullName>
    </recommendedName>
</protein>
<dbReference type="AlphaFoldDB" id="A0AAD9XKF4"/>
<evidence type="ECO:0000313" key="3">
    <source>
        <dbReference type="Proteomes" id="UP001280121"/>
    </source>
</evidence>
<dbReference type="SUPFAM" id="SSF53098">
    <property type="entry name" value="Ribonuclease H-like"/>
    <property type="match status" value="1"/>
</dbReference>
<organism evidence="2 3">
    <name type="scientific">Dipteronia dyeriana</name>
    <dbReference type="NCBI Taxonomy" id="168575"/>
    <lineage>
        <taxon>Eukaryota</taxon>
        <taxon>Viridiplantae</taxon>
        <taxon>Streptophyta</taxon>
        <taxon>Embryophyta</taxon>
        <taxon>Tracheophyta</taxon>
        <taxon>Spermatophyta</taxon>
        <taxon>Magnoliopsida</taxon>
        <taxon>eudicotyledons</taxon>
        <taxon>Gunneridae</taxon>
        <taxon>Pentapetalae</taxon>
        <taxon>rosids</taxon>
        <taxon>malvids</taxon>
        <taxon>Sapindales</taxon>
        <taxon>Sapindaceae</taxon>
        <taxon>Hippocastanoideae</taxon>
        <taxon>Acereae</taxon>
        <taxon>Dipteronia</taxon>
    </lineage>
</organism>
<evidence type="ECO:0000259" key="1">
    <source>
        <dbReference type="Pfam" id="PF13456"/>
    </source>
</evidence>
<sequence length="256" mass="28056">MARWLQPSVWCRSALIEAESESQLTQGGMQFLYLAVWRIWYRRNRFLHNSESLLLDDVLSWAIAYGKEYMSANEPEVKREGSNIHKIEKWVPPPPGGFKVNTDAALDAQAGHIGVGIIRNDVGDVMASSAQKVLVGFLVPVAGAVAILKGMQFACESGLNPSIFESDAQGVVNIINSRVPPLSEIGMVIYDILRLLDGPLTFAVAFVSRTANSTAHGLAKLGLKVVNNLYLMEEYPPGLVSTVMGDRPQFFSPCSF</sequence>
<evidence type="ECO:0000313" key="2">
    <source>
        <dbReference type="EMBL" id="KAK2661231.1"/>
    </source>
</evidence>
<reference evidence="2" key="1">
    <citation type="journal article" date="2023" name="Plant J.">
        <title>Genome sequences and population genomics provide insights into the demographic history, inbreeding, and mutation load of two 'living fossil' tree species of Dipteronia.</title>
        <authorList>
            <person name="Feng Y."/>
            <person name="Comes H.P."/>
            <person name="Chen J."/>
            <person name="Zhu S."/>
            <person name="Lu R."/>
            <person name="Zhang X."/>
            <person name="Li P."/>
            <person name="Qiu J."/>
            <person name="Olsen K.M."/>
            <person name="Qiu Y."/>
        </authorList>
    </citation>
    <scope>NUCLEOTIDE SEQUENCE</scope>
    <source>
        <strain evidence="2">KIB01</strain>
    </source>
</reference>
<accession>A0AAD9XKF4</accession>
<name>A0AAD9XKF4_9ROSI</name>
<dbReference type="Gene3D" id="3.30.420.10">
    <property type="entry name" value="Ribonuclease H-like superfamily/Ribonuclease H"/>
    <property type="match status" value="1"/>
</dbReference>
<dbReference type="Proteomes" id="UP001280121">
    <property type="component" value="Unassembled WGS sequence"/>
</dbReference>
<comment type="caution">
    <text evidence="2">The sequence shown here is derived from an EMBL/GenBank/DDBJ whole genome shotgun (WGS) entry which is preliminary data.</text>
</comment>
<dbReference type="InterPro" id="IPR044730">
    <property type="entry name" value="RNase_H-like_dom_plant"/>
</dbReference>
<keyword evidence="3" id="KW-1185">Reference proteome</keyword>
<dbReference type="InterPro" id="IPR002156">
    <property type="entry name" value="RNaseH_domain"/>
</dbReference>